<proteinExistence type="predicted"/>
<feature type="transmembrane region" description="Helical" evidence="1">
    <location>
        <begin position="179"/>
        <end position="200"/>
    </location>
</feature>
<gene>
    <name evidence="2" type="ORF">SS50377_18954</name>
</gene>
<organism evidence="2">
    <name type="scientific">Spironucleus salmonicida</name>
    <dbReference type="NCBI Taxonomy" id="348837"/>
    <lineage>
        <taxon>Eukaryota</taxon>
        <taxon>Metamonada</taxon>
        <taxon>Diplomonadida</taxon>
        <taxon>Hexamitidae</taxon>
        <taxon>Hexamitinae</taxon>
        <taxon>Spironucleus</taxon>
    </lineage>
</organism>
<name>V6LLM5_9EUKA</name>
<evidence type="ECO:0000256" key="1">
    <source>
        <dbReference type="SAM" id="Phobius"/>
    </source>
</evidence>
<feature type="transmembrane region" description="Helical" evidence="1">
    <location>
        <begin position="148"/>
        <end position="167"/>
    </location>
</feature>
<accession>V6LLM5</accession>
<dbReference type="VEuPathDB" id="GiardiaDB:SS50377_28597"/>
<sequence length="203" mass="23485">MTLNNLSTIQIVHQQRISTVEQLYWQKNALPGGYGTIQKDPHQTMQSSRQVKVESQQDSTFELGHGPCQQDSGESIQNRQNGSQLVGQYRILQPGTPIRYCRQAKSCVQHQARPHYLSKAVAAILDSNSLALFMTSGNRSKPNFRKQYMIRMLQLIISKILAFSLFSRIFKINTIMQLYYLYLKIFQLIFAVYQFSQCLYKHI</sequence>
<reference evidence="2" key="1">
    <citation type="journal article" date="2014" name="PLoS Genet.">
        <title>The Genome of Spironucleus salmonicida Highlights a Fish Pathogen Adapted to Fluctuating Environments.</title>
        <authorList>
            <person name="Xu F."/>
            <person name="Jerlstrom-Hultqvist J."/>
            <person name="Einarsson E."/>
            <person name="Astvaldsson A."/>
            <person name="Svard S.G."/>
            <person name="Andersson J.O."/>
        </authorList>
    </citation>
    <scope>NUCLEOTIDE SEQUENCE</scope>
</reference>
<keyword evidence="1" id="KW-0472">Membrane</keyword>
<protein>
    <submittedName>
        <fullName evidence="2">Transmembrane domain-containing protein</fullName>
    </submittedName>
</protein>
<keyword evidence="1 2" id="KW-0812">Transmembrane</keyword>
<dbReference type="AlphaFoldDB" id="V6LLM5"/>
<keyword evidence="1" id="KW-1133">Transmembrane helix</keyword>
<dbReference type="EMBL" id="KI546169">
    <property type="protein sequence ID" value="EST41609.1"/>
    <property type="molecule type" value="Genomic_DNA"/>
</dbReference>
<evidence type="ECO:0000313" key="2">
    <source>
        <dbReference type="EMBL" id="EST41609.1"/>
    </source>
</evidence>